<keyword evidence="1" id="KW-0812">Transmembrane</keyword>
<comment type="caution">
    <text evidence="2">The sequence shown here is derived from an EMBL/GenBank/DDBJ whole genome shotgun (WGS) entry which is preliminary data.</text>
</comment>
<accession>A0ABR7D2E9</accession>
<keyword evidence="3" id="KW-1185">Reference proteome</keyword>
<keyword evidence="2" id="KW-0436">Ligase</keyword>
<feature type="transmembrane region" description="Helical" evidence="1">
    <location>
        <begin position="135"/>
        <end position="157"/>
    </location>
</feature>
<evidence type="ECO:0000256" key="1">
    <source>
        <dbReference type="SAM" id="Phobius"/>
    </source>
</evidence>
<proteinExistence type="predicted"/>
<keyword evidence="1" id="KW-1133">Transmembrane helix</keyword>
<sequence length="474" mass="53493">MLKNGSSYIKATIFIIGLCAIYLLTLKGGIVPSLLFACLPLIVIATAKFGQKQYYFYAFFIVNYVITGISRYIPMKIGVLMFALSIGILVIFFLKSIFQTYDWKRGFNLLTVVWFIWFLYCLLELFNPLAVSEAWLISINGYAIFALISAIIIPVIFPRFKDFHWLLILWAILSILAAMKGYWQKNRGFDAAELHWLFVEDGARTHLIYSGIRFFSFFSDAANFGITMGLSMTVFGISGFFMKTRWVKLLFWGAAGASCYGLLISGTRSAVVIPLAGLCAYTVLCKNIKYLILSGGLLIVILFILTQTRIGDSNPLIWRVRSTFDKEDASFKVREINKEKMKPLMRDKPFGIGLGLSGGRMERFDIDSKLSKLPPDSLLTMYWIETGIVGISLYLSLLVIIFIRASYIAMFIVKDKQLRNILFSIIAGLAGVFVAAYANDITTYPNGILINILFVFLFVAPYYDKELAEHEATA</sequence>
<keyword evidence="1" id="KW-0472">Membrane</keyword>
<organism evidence="2 3">
    <name type="scientific">Butyricimonas hominis</name>
    <dbReference type="NCBI Taxonomy" id="2763032"/>
    <lineage>
        <taxon>Bacteria</taxon>
        <taxon>Pseudomonadati</taxon>
        <taxon>Bacteroidota</taxon>
        <taxon>Bacteroidia</taxon>
        <taxon>Bacteroidales</taxon>
        <taxon>Odoribacteraceae</taxon>
        <taxon>Butyricimonas</taxon>
    </lineage>
</organism>
<feature type="transmembrane region" description="Helical" evidence="1">
    <location>
        <begin position="7"/>
        <end position="24"/>
    </location>
</feature>
<feature type="transmembrane region" description="Helical" evidence="1">
    <location>
        <begin position="109"/>
        <end position="129"/>
    </location>
</feature>
<feature type="transmembrane region" description="Helical" evidence="1">
    <location>
        <begin position="246"/>
        <end position="263"/>
    </location>
</feature>
<dbReference type="PANTHER" id="PTHR37422">
    <property type="entry name" value="TEICHURONIC ACID BIOSYNTHESIS PROTEIN TUAE"/>
    <property type="match status" value="1"/>
</dbReference>
<feature type="transmembrane region" description="Helical" evidence="1">
    <location>
        <begin position="421"/>
        <end position="438"/>
    </location>
</feature>
<dbReference type="GO" id="GO:0016874">
    <property type="term" value="F:ligase activity"/>
    <property type="evidence" value="ECO:0007669"/>
    <property type="project" value="UniProtKB-KW"/>
</dbReference>
<dbReference type="EMBL" id="JACOOH010000005">
    <property type="protein sequence ID" value="MBC5621942.1"/>
    <property type="molecule type" value="Genomic_DNA"/>
</dbReference>
<feature type="transmembrane region" description="Helical" evidence="1">
    <location>
        <begin position="269"/>
        <end position="285"/>
    </location>
</feature>
<feature type="transmembrane region" description="Helical" evidence="1">
    <location>
        <begin position="290"/>
        <end position="310"/>
    </location>
</feature>
<feature type="transmembrane region" description="Helical" evidence="1">
    <location>
        <begin position="79"/>
        <end position="97"/>
    </location>
</feature>
<dbReference type="RefSeq" id="WP_186976358.1">
    <property type="nucleotide sequence ID" value="NZ_JACOOH010000005.1"/>
</dbReference>
<feature type="transmembrane region" description="Helical" evidence="1">
    <location>
        <begin position="382"/>
        <end position="409"/>
    </location>
</feature>
<feature type="transmembrane region" description="Helical" evidence="1">
    <location>
        <begin position="54"/>
        <end position="73"/>
    </location>
</feature>
<reference evidence="2 3" key="1">
    <citation type="submission" date="2020-08" db="EMBL/GenBank/DDBJ databases">
        <title>Genome public.</title>
        <authorList>
            <person name="Liu C."/>
            <person name="Sun Q."/>
        </authorList>
    </citation>
    <scope>NUCLEOTIDE SEQUENCE [LARGE SCALE GENOMIC DNA]</scope>
    <source>
        <strain evidence="2 3">NSJ-56</strain>
    </source>
</reference>
<protein>
    <submittedName>
        <fullName evidence="2">O-antigen ligase domain-containing protein</fullName>
    </submittedName>
</protein>
<feature type="transmembrane region" description="Helical" evidence="1">
    <location>
        <begin position="164"/>
        <end position="183"/>
    </location>
</feature>
<name>A0ABR7D2E9_9BACT</name>
<evidence type="ECO:0000313" key="3">
    <source>
        <dbReference type="Proteomes" id="UP000646484"/>
    </source>
</evidence>
<dbReference type="PANTHER" id="PTHR37422:SF13">
    <property type="entry name" value="LIPOPOLYSACCHARIDE BIOSYNTHESIS PROTEIN PA4999-RELATED"/>
    <property type="match status" value="1"/>
</dbReference>
<dbReference type="InterPro" id="IPR051533">
    <property type="entry name" value="WaaL-like"/>
</dbReference>
<dbReference type="Proteomes" id="UP000646484">
    <property type="component" value="Unassembled WGS sequence"/>
</dbReference>
<evidence type="ECO:0000313" key="2">
    <source>
        <dbReference type="EMBL" id="MBC5621942.1"/>
    </source>
</evidence>
<feature type="transmembrane region" description="Helical" evidence="1">
    <location>
        <begin position="221"/>
        <end position="241"/>
    </location>
</feature>
<gene>
    <name evidence="2" type="ORF">H8S64_12615</name>
</gene>
<feature type="transmembrane region" description="Helical" evidence="1">
    <location>
        <begin position="444"/>
        <end position="463"/>
    </location>
</feature>
<feature type="transmembrane region" description="Helical" evidence="1">
    <location>
        <begin position="30"/>
        <end position="47"/>
    </location>
</feature>